<keyword evidence="2" id="KW-1185">Reference proteome</keyword>
<organism evidence="1 2">
    <name type="scientific">Kitasatospora albolonga</name>
    <dbReference type="NCBI Taxonomy" id="68173"/>
    <lineage>
        <taxon>Bacteria</taxon>
        <taxon>Bacillati</taxon>
        <taxon>Actinomycetota</taxon>
        <taxon>Actinomycetes</taxon>
        <taxon>Kitasatosporales</taxon>
        <taxon>Streptomycetaceae</taxon>
        <taxon>Kitasatospora</taxon>
    </lineage>
</organism>
<name>A0ABC8BW41_9ACTN</name>
<accession>A0ABC8BW41</accession>
<evidence type="ECO:0000313" key="2">
    <source>
        <dbReference type="Proteomes" id="UP000192251"/>
    </source>
</evidence>
<reference evidence="1 2" key="1">
    <citation type="submission" date="2017-04" db="EMBL/GenBank/DDBJ databases">
        <title>The complete genome sequence of Streptomyces albolongus YIM 101047, the producer of novel bafilomycins and novel odoriferous sesquiterpenoids.</title>
        <authorList>
            <person name="Yin M."/>
            <person name="Jiang Y."/>
        </authorList>
    </citation>
    <scope>NUCLEOTIDE SEQUENCE [LARGE SCALE GENOMIC DNA]</scope>
    <source>
        <strain evidence="1 2">YIM 101047</strain>
    </source>
</reference>
<dbReference type="EMBL" id="CP020563">
    <property type="protein sequence ID" value="ARF73983.1"/>
    <property type="molecule type" value="Genomic_DNA"/>
</dbReference>
<dbReference type="KEGG" id="kab:B7C62_18265"/>
<evidence type="ECO:0000313" key="1">
    <source>
        <dbReference type="EMBL" id="ARF73983.1"/>
    </source>
</evidence>
<sequence>MQPTLRCFEEPGGRDAAPGPRPGTRRHNLVVVGFDEIVANKYLPSIKDAIEAGHVDSYSVIDLESERPTIEERIQGVDLKPREVVYLPDSGRGVTAQQRQPELIGAALRRLRLPELPTKVYIATEAQAHEAYLHYCVENGIDSLVEKPVLAPMADGRFAPSRITEVMRELIAQAGRTGAKHSVMTLSRYHRIYNGEVLRSLEERVRDWQAPVTSFHLRAAGGVWNLQHEYETRDDHPYRYGYGMMMHGAYHYVDLAVQCLSLNKLVFPDRRFRIEVSSFGAFPADQHLRIPKPAASRFEDGHPRWPHSAILENAFGETDITATFRLVDVESERTLTIGTLSFEQTTPSVRSWRDLPDDVYNKNGRTSSVDLEAQLSTLYSAHVHCYDVPRGQNADRIDAFARLTTRANASLLPDEQYTSVRTFDGLFHSDSNRQLMENWLRGTENRSSLAAHLLPMRVTEALATSLLTPGRPVEIADF</sequence>
<evidence type="ECO:0008006" key="3">
    <source>
        <dbReference type="Google" id="ProtNLM"/>
    </source>
</evidence>
<protein>
    <recommendedName>
        <fullName evidence="3">Gfo/Idh/MocA-like oxidoreductase N-terminal domain-containing protein</fullName>
    </recommendedName>
</protein>
<dbReference type="RefSeq" id="WP_084747887.1">
    <property type="nucleotide sequence ID" value="NZ_CP020563.1"/>
</dbReference>
<proteinExistence type="predicted"/>
<dbReference type="Proteomes" id="UP000192251">
    <property type="component" value="Chromosome"/>
</dbReference>
<gene>
    <name evidence="1" type="ORF">B7C62_18265</name>
</gene>
<dbReference type="Gene3D" id="3.40.50.720">
    <property type="entry name" value="NAD(P)-binding Rossmann-like Domain"/>
    <property type="match status" value="1"/>
</dbReference>
<dbReference type="AlphaFoldDB" id="A0ABC8BW41"/>